<dbReference type="EMBL" id="NMUH01007168">
    <property type="protein sequence ID" value="MQM16784.1"/>
    <property type="molecule type" value="Genomic_DNA"/>
</dbReference>
<accession>A0A843XBL1</accession>
<dbReference type="Proteomes" id="UP000652761">
    <property type="component" value="Unassembled WGS sequence"/>
</dbReference>
<proteinExistence type="predicted"/>
<keyword evidence="2" id="KW-1185">Reference proteome</keyword>
<evidence type="ECO:0000313" key="2">
    <source>
        <dbReference type="Proteomes" id="UP000652761"/>
    </source>
</evidence>
<gene>
    <name evidence="1" type="ORF">Taro_049744</name>
</gene>
<comment type="caution">
    <text evidence="1">The sequence shown here is derived from an EMBL/GenBank/DDBJ whole genome shotgun (WGS) entry which is preliminary data.</text>
</comment>
<sequence length="84" mass="9222">MFPLGCSNLTVDAYALLFLPEYGPAVATLPFLKVLLLLRNESFAFQAGSCWCSHATESSRWVSTHASHGLADSFYRHVDANLST</sequence>
<organism evidence="1 2">
    <name type="scientific">Colocasia esculenta</name>
    <name type="common">Wild taro</name>
    <name type="synonym">Arum esculentum</name>
    <dbReference type="NCBI Taxonomy" id="4460"/>
    <lineage>
        <taxon>Eukaryota</taxon>
        <taxon>Viridiplantae</taxon>
        <taxon>Streptophyta</taxon>
        <taxon>Embryophyta</taxon>
        <taxon>Tracheophyta</taxon>
        <taxon>Spermatophyta</taxon>
        <taxon>Magnoliopsida</taxon>
        <taxon>Liliopsida</taxon>
        <taxon>Araceae</taxon>
        <taxon>Aroideae</taxon>
        <taxon>Colocasieae</taxon>
        <taxon>Colocasia</taxon>
    </lineage>
</organism>
<dbReference type="AlphaFoldDB" id="A0A843XBL1"/>
<name>A0A843XBL1_COLES</name>
<protein>
    <submittedName>
        <fullName evidence="1">Uncharacterized protein</fullName>
    </submittedName>
</protein>
<evidence type="ECO:0000313" key="1">
    <source>
        <dbReference type="EMBL" id="MQM16784.1"/>
    </source>
</evidence>
<reference evidence="1" key="1">
    <citation type="submission" date="2017-07" db="EMBL/GenBank/DDBJ databases">
        <title>Taro Niue Genome Assembly and Annotation.</title>
        <authorList>
            <person name="Atibalentja N."/>
            <person name="Keating K."/>
            <person name="Fields C.J."/>
        </authorList>
    </citation>
    <scope>NUCLEOTIDE SEQUENCE</scope>
    <source>
        <strain evidence="1">Niue_2</strain>
        <tissue evidence="1">Leaf</tissue>
    </source>
</reference>